<proteinExistence type="predicted"/>
<accession>A0ABY4BJ18</accession>
<protein>
    <submittedName>
        <fullName evidence="3">Glycoside hydrolase family 65 protein</fullName>
    </submittedName>
</protein>
<feature type="signal peptide" evidence="1">
    <location>
        <begin position="1"/>
        <end position="22"/>
    </location>
</feature>
<evidence type="ECO:0000259" key="2">
    <source>
        <dbReference type="Pfam" id="PF03632"/>
    </source>
</evidence>
<keyword evidence="3" id="KW-0378">Hydrolase</keyword>
<reference evidence="3 4" key="1">
    <citation type="submission" date="2022-03" db="EMBL/GenBank/DDBJ databases">
        <title>Chryseobacterium sp. isolated from the Andong Sikhe.</title>
        <authorList>
            <person name="Won M."/>
            <person name="Kim S.-J."/>
            <person name="Kwon S.-W."/>
        </authorList>
    </citation>
    <scope>NUCLEOTIDE SEQUENCE [LARGE SCALE GENOMIC DNA]</scope>
    <source>
        <strain evidence="3 4">ADR-1</strain>
    </source>
</reference>
<feature type="domain" description="Glycoside hydrolase family 65 central catalytic" evidence="2">
    <location>
        <begin position="305"/>
        <end position="526"/>
    </location>
</feature>
<dbReference type="InterPro" id="IPR037018">
    <property type="entry name" value="GH65_N"/>
</dbReference>
<dbReference type="PANTHER" id="PTHR11051:SF8">
    <property type="entry name" value="PROTEIN-GLUCOSYLGALACTOSYLHYDROXYLYSINE GLUCOSIDASE"/>
    <property type="match status" value="1"/>
</dbReference>
<dbReference type="InterPro" id="IPR008928">
    <property type="entry name" value="6-hairpin_glycosidase_sf"/>
</dbReference>
<evidence type="ECO:0000313" key="3">
    <source>
        <dbReference type="EMBL" id="UOE38759.1"/>
    </source>
</evidence>
<dbReference type="Pfam" id="PF03632">
    <property type="entry name" value="Glyco_hydro_65m"/>
    <property type="match status" value="1"/>
</dbReference>
<gene>
    <name evidence="3" type="ORF">MTP08_03000</name>
</gene>
<name>A0ABY4BJ18_9FLAO</name>
<dbReference type="Proteomes" id="UP000831068">
    <property type="component" value="Chromosome"/>
</dbReference>
<feature type="chain" id="PRO_5046171618" evidence="1">
    <location>
        <begin position="23"/>
        <end position="674"/>
    </location>
</feature>
<dbReference type="InterPro" id="IPR005195">
    <property type="entry name" value="Glyco_hydro_65_M"/>
</dbReference>
<evidence type="ECO:0000256" key="1">
    <source>
        <dbReference type="SAM" id="SignalP"/>
    </source>
</evidence>
<dbReference type="Gene3D" id="1.50.10.10">
    <property type="match status" value="1"/>
</dbReference>
<organism evidence="3 4">
    <name type="scientific">Chryseobacterium oryzae</name>
    <dbReference type="NCBI Taxonomy" id="2929799"/>
    <lineage>
        <taxon>Bacteria</taxon>
        <taxon>Pseudomonadati</taxon>
        <taxon>Bacteroidota</taxon>
        <taxon>Flavobacteriia</taxon>
        <taxon>Flavobacteriales</taxon>
        <taxon>Weeksellaceae</taxon>
        <taxon>Chryseobacterium group</taxon>
        <taxon>Chryseobacterium</taxon>
    </lineage>
</organism>
<dbReference type="Gene3D" id="2.70.98.40">
    <property type="entry name" value="Glycoside hydrolase, family 65, N-terminal domain"/>
    <property type="match status" value="1"/>
</dbReference>
<sequence length="674" mass="75433">MRKNKFCKTFLFAILCVTTFNAQQKKSLWTIEATSTDNYVGAPIASGKIGILPWKEPFSVQHVMLNHVFDIGDAGVNQALQGINPFHLEMLVNQQKVDSKSITNWKQSIDMKKAIHSTSFTIPGQAEIKYHIAALRNLPYSGLIEIEIKALDNINLQCLNQMDIPGGYIDVKNRLVTANVGLDGGKAMILQTEASSSKKAHNVVASSEFIFDRKKVTVRNENQQKNILEGQIKKGETIKFSLVGSVCTTRDFNDPKSEAEREVIYVSFLGTDRILNEHYALWDELWKGDIEVEGDDEAQLVARSALFNLYSNALENSRLSISPMGLSGTFYSGHIFWDSEIWMYPPMLFMNQGIAKSMIDYRTDRLLAAENRALSYGYKGAMFPWESDDKGEEATPINALTGQFEHHITGDVAIAFWNYYQMTKDKDWLMKEGFPVLQKIAEFWTSRAVKNTDGSYSINYVIAADEYAEGVDDNAFTNAAAKKALEYASQAAIICGKKAPEIWKQMSDKLVINKMSNGVTQEYKGYNGQMIKQADANLLAYPLGIITEDAQIKKDLAYYSEKVDKNNGPAMTFSVFSVQYARLGDADKAYAYFKKAYQPNQRPPFGVLAETATSSNPYFMTGAGGILQAFINGFGGLDITENGIIQHKSVLPKHWKKLTIKGVGPERKDFTVTR</sequence>
<dbReference type="SUPFAM" id="SSF48208">
    <property type="entry name" value="Six-hairpin glycosidases"/>
    <property type="match status" value="1"/>
</dbReference>
<keyword evidence="1" id="KW-0732">Signal</keyword>
<dbReference type="GO" id="GO:0016787">
    <property type="term" value="F:hydrolase activity"/>
    <property type="evidence" value="ECO:0007669"/>
    <property type="project" value="UniProtKB-KW"/>
</dbReference>
<dbReference type="PANTHER" id="PTHR11051">
    <property type="entry name" value="GLYCOSYL HYDROLASE-RELATED"/>
    <property type="match status" value="1"/>
</dbReference>
<dbReference type="EMBL" id="CP094529">
    <property type="protein sequence ID" value="UOE38759.1"/>
    <property type="molecule type" value="Genomic_DNA"/>
</dbReference>
<evidence type="ECO:0000313" key="4">
    <source>
        <dbReference type="Proteomes" id="UP000831068"/>
    </source>
</evidence>
<dbReference type="RefSeq" id="WP_243576991.1">
    <property type="nucleotide sequence ID" value="NZ_CP094529.1"/>
</dbReference>
<keyword evidence="4" id="KW-1185">Reference proteome</keyword>
<dbReference type="InterPro" id="IPR012341">
    <property type="entry name" value="6hp_glycosidase-like_sf"/>
</dbReference>